<keyword evidence="6" id="KW-1185">Reference proteome</keyword>
<dbReference type="SMART" id="SM00054">
    <property type="entry name" value="EFh"/>
    <property type="match status" value="2"/>
</dbReference>
<keyword evidence="2" id="KW-0106">Calcium</keyword>
<feature type="compositionally biased region" description="Basic and acidic residues" evidence="3">
    <location>
        <begin position="7"/>
        <end position="22"/>
    </location>
</feature>
<dbReference type="Gene3D" id="1.10.238.10">
    <property type="entry name" value="EF-hand"/>
    <property type="match status" value="1"/>
</dbReference>
<evidence type="ECO:0000259" key="4">
    <source>
        <dbReference type="PROSITE" id="PS50222"/>
    </source>
</evidence>
<evidence type="ECO:0000313" key="6">
    <source>
        <dbReference type="Proteomes" id="UP000037460"/>
    </source>
</evidence>
<name>A0A0M0JJ58_9EUKA</name>
<dbReference type="PRINTS" id="PR01697">
    <property type="entry name" value="PARVALBUMIN"/>
</dbReference>
<dbReference type="Proteomes" id="UP000037460">
    <property type="component" value="Unassembled WGS sequence"/>
</dbReference>
<dbReference type="OrthoDB" id="26525at2759"/>
<gene>
    <name evidence="5" type="ORF">Ctob_006467</name>
</gene>
<dbReference type="InterPro" id="IPR002048">
    <property type="entry name" value="EF_hand_dom"/>
</dbReference>
<dbReference type="InterPro" id="IPR018247">
    <property type="entry name" value="EF_Hand_1_Ca_BS"/>
</dbReference>
<dbReference type="SUPFAM" id="SSF47473">
    <property type="entry name" value="EF-hand"/>
    <property type="match status" value="1"/>
</dbReference>
<dbReference type="InterPro" id="IPR011992">
    <property type="entry name" value="EF-hand-dom_pair"/>
</dbReference>
<accession>A0A0M0JJ58</accession>
<proteinExistence type="predicted"/>
<feature type="domain" description="EF-hand" evidence="4">
    <location>
        <begin position="23"/>
        <end position="58"/>
    </location>
</feature>
<dbReference type="GO" id="GO:0005509">
    <property type="term" value="F:calcium ion binding"/>
    <property type="evidence" value="ECO:0007669"/>
    <property type="project" value="InterPro"/>
</dbReference>
<feature type="region of interest" description="Disordered" evidence="3">
    <location>
        <begin position="1"/>
        <end position="23"/>
    </location>
</feature>
<organism evidence="5 6">
    <name type="scientific">Chrysochromulina tobinii</name>
    <dbReference type="NCBI Taxonomy" id="1460289"/>
    <lineage>
        <taxon>Eukaryota</taxon>
        <taxon>Haptista</taxon>
        <taxon>Haptophyta</taxon>
        <taxon>Prymnesiophyceae</taxon>
        <taxon>Prymnesiales</taxon>
        <taxon>Chrysochromulinaceae</taxon>
        <taxon>Chrysochromulina</taxon>
    </lineage>
</organism>
<reference evidence="6" key="1">
    <citation type="journal article" date="2015" name="PLoS Genet.">
        <title>Genome Sequence and Transcriptome Analyses of Chrysochromulina tobin: Metabolic Tools for Enhanced Algal Fitness in the Prominent Order Prymnesiales (Haptophyceae).</title>
        <authorList>
            <person name="Hovde B.T."/>
            <person name="Deodato C.R."/>
            <person name="Hunsperger H.M."/>
            <person name="Ryken S.A."/>
            <person name="Yost W."/>
            <person name="Jha R.K."/>
            <person name="Patterson J."/>
            <person name="Monnat R.J. Jr."/>
            <person name="Barlow S.B."/>
            <person name="Starkenburg S.R."/>
            <person name="Cattolico R.A."/>
        </authorList>
    </citation>
    <scope>NUCLEOTIDE SEQUENCE</scope>
    <source>
        <strain evidence="6">CCMP291</strain>
    </source>
</reference>
<dbReference type="PROSITE" id="PS00018">
    <property type="entry name" value="EF_HAND_1"/>
    <property type="match status" value="2"/>
</dbReference>
<dbReference type="InterPro" id="IPR050145">
    <property type="entry name" value="Centrin_CML-like"/>
</dbReference>
<keyword evidence="1" id="KW-0677">Repeat</keyword>
<sequence>MAWLDNARAEAKHKEMKRESHGALRNRLRPVFDEFDKDKSGSINKKEMKKVLKKAKLANMTDEKIKALIKEADGDGSGDIDFDEFVECVANQMPRT</sequence>
<evidence type="ECO:0000256" key="2">
    <source>
        <dbReference type="ARBA" id="ARBA00022837"/>
    </source>
</evidence>
<comment type="caution">
    <text evidence="5">The sequence shown here is derived from an EMBL/GenBank/DDBJ whole genome shotgun (WGS) entry which is preliminary data.</text>
</comment>
<dbReference type="Pfam" id="PF13499">
    <property type="entry name" value="EF-hand_7"/>
    <property type="match status" value="1"/>
</dbReference>
<evidence type="ECO:0000256" key="3">
    <source>
        <dbReference type="SAM" id="MobiDB-lite"/>
    </source>
</evidence>
<dbReference type="PROSITE" id="PS50222">
    <property type="entry name" value="EF_HAND_2"/>
    <property type="match status" value="2"/>
</dbReference>
<evidence type="ECO:0000256" key="1">
    <source>
        <dbReference type="ARBA" id="ARBA00022737"/>
    </source>
</evidence>
<protein>
    <recommendedName>
        <fullName evidence="4">EF-hand domain-containing protein</fullName>
    </recommendedName>
</protein>
<dbReference type="GO" id="GO:0043226">
    <property type="term" value="C:organelle"/>
    <property type="evidence" value="ECO:0007669"/>
    <property type="project" value="UniProtKB-ARBA"/>
</dbReference>
<dbReference type="EMBL" id="JWZX01002872">
    <property type="protein sequence ID" value="KOO26278.1"/>
    <property type="molecule type" value="Genomic_DNA"/>
</dbReference>
<dbReference type="AlphaFoldDB" id="A0A0M0JJ58"/>
<dbReference type="CDD" id="cd00051">
    <property type="entry name" value="EFh"/>
    <property type="match status" value="1"/>
</dbReference>
<dbReference type="PANTHER" id="PTHR23050">
    <property type="entry name" value="CALCIUM BINDING PROTEIN"/>
    <property type="match status" value="1"/>
</dbReference>
<dbReference type="FunFam" id="1.10.238.10:FF:000178">
    <property type="entry name" value="Calmodulin-2 A"/>
    <property type="match status" value="1"/>
</dbReference>
<feature type="domain" description="EF-hand" evidence="4">
    <location>
        <begin position="60"/>
        <end position="95"/>
    </location>
</feature>
<evidence type="ECO:0000313" key="5">
    <source>
        <dbReference type="EMBL" id="KOO26278.1"/>
    </source>
</evidence>